<reference evidence="2" key="2">
    <citation type="journal article" date="2023" name="Int. J. Mol. Sci.">
        <title>De Novo Assembly and Annotation of 11 Diverse Shrub Willow (Salix) Genomes Reveals Novel Gene Organization in Sex-Linked Regions.</title>
        <authorList>
            <person name="Hyden B."/>
            <person name="Feng K."/>
            <person name="Yates T.B."/>
            <person name="Jawdy S."/>
            <person name="Cereghino C."/>
            <person name="Smart L.B."/>
            <person name="Muchero W."/>
        </authorList>
    </citation>
    <scope>NUCLEOTIDE SEQUENCE</scope>
    <source>
        <tissue evidence="2">Shoot tip</tissue>
    </source>
</reference>
<evidence type="ECO:0000313" key="2">
    <source>
        <dbReference type="EMBL" id="KAJ6348952.1"/>
    </source>
</evidence>
<protein>
    <submittedName>
        <fullName evidence="2">Uncharacterized protein</fullName>
    </submittedName>
</protein>
<proteinExistence type="predicted"/>
<dbReference type="Proteomes" id="UP001141253">
    <property type="component" value="Chromosome 19"/>
</dbReference>
<dbReference type="EMBL" id="JAPFFI010000018">
    <property type="protein sequence ID" value="KAJ6348952.1"/>
    <property type="molecule type" value="Genomic_DNA"/>
</dbReference>
<comment type="caution">
    <text evidence="2">The sequence shown here is derived from an EMBL/GenBank/DDBJ whole genome shotgun (WGS) entry which is preliminary data.</text>
</comment>
<evidence type="ECO:0000256" key="1">
    <source>
        <dbReference type="SAM" id="Phobius"/>
    </source>
</evidence>
<organism evidence="2 3">
    <name type="scientific">Salix suchowensis</name>
    <dbReference type="NCBI Taxonomy" id="1278906"/>
    <lineage>
        <taxon>Eukaryota</taxon>
        <taxon>Viridiplantae</taxon>
        <taxon>Streptophyta</taxon>
        <taxon>Embryophyta</taxon>
        <taxon>Tracheophyta</taxon>
        <taxon>Spermatophyta</taxon>
        <taxon>Magnoliopsida</taxon>
        <taxon>eudicotyledons</taxon>
        <taxon>Gunneridae</taxon>
        <taxon>Pentapetalae</taxon>
        <taxon>rosids</taxon>
        <taxon>fabids</taxon>
        <taxon>Malpighiales</taxon>
        <taxon>Salicaceae</taxon>
        <taxon>Saliceae</taxon>
        <taxon>Salix</taxon>
    </lineage>
</organism>
<keyword evidence="1" id="KW-0812">Transmembrane</keyword>
<reference evidence="2" key="1">
    <citation type="submission" date="2022-10" db="EMBL/GenBank/DDBJ databases">
        <authorList>
            <person name="Hyden B.L."/>
            <person name="Feng K."/>
            <person name="Yates T."/>
            <person name="Jawdy S."/>
            <person name="Smart L.B."/>
            <person name="Muchero W."/>
        </authorList>
    </citation>
    <scope>NUCLEOTIDE SEQUENCE</scope>
    <source>
        <tissue evidence="2">Shoot tip</tissue>
    </source>
</reference>
<gene>
    <name evidence="2" type="ORF">OIU77_006527</name>
</gene>
<keyword evidence="1" id="KW-1133">Transmembrane helix</keyword>
<accession>A0ABQ9AM36</accession>
<name>A0ABQ9AM36_9ROSI</name>
<evidence type="ECO:0000313" key="3">
    <source>
        <dbReference type="Proteomes" id="UP001141253"/>
    </source>
</evidence>
<feature type="transmembrane region" description="Helical" evidence="1">
    <location>
        <begin position="25"/>
        <end position="45"/>
    </location>
</feature>
<keyword evidence="1" id="KW-0472">Membrane</keyword>
<sequence>MASSSNTNLLIKTSSVNDFPRKITLLPSMLGLALGILSCIAGNGFDLG</sequence>
<keyword evidence="3" id="KW-1185">Reference proteome</keyword>